<dbReference type="Proteomes" id="UP000275846">
    <property type="component" value="Unassembled WGS sequence"/>
</dbReference>
<protein>
    <submittedName>
        <fullName evidence="4">TPR_REGION domain-containing protein</fullName>
    </submittedName>
</protein>
<evidence type="ECO:0000313" key="2">
    <source>
        <dbReference type="EMBL" id="VDL95441.1"/>
    </source>
</evidence>
<dbReference type="AlphaFoldDB" id="A0A183SXV8"/>
<reference evidence="2 3" key="2">
    <citation type="submission" date="2018-11" db="EMBL/GenBank/DDBJ databases">
        <authorList>
            <consortium name="Pathogen Informatics"/>
        </authorList>
    </citation>
    <scope>NUCLEOTIDE SEQUENCE [LARGE SCALE GENOMIC DNA]</scope>
    <source>
        <strain evidence="2 3">NST_G2</strain>
    </source>
</reference>
<dbReference type="InterPro" id="IPR039340">
    <property type="entry name" value="Tfc4/TFIIIC-102/Sfc4"/>
</dbReference>
<dbReference type="GO" id="GO:0000127">
    <property type="term" value="C:transcription factor TFIIIC complex"/>
    <property type="evidence" value="ECO:0007669"/>
    <property type="project" value="TreeGrafter"/>
</dbReference>
<name>A0A183SXV8_SCHSO</name>
<evidence type="ECO:0000256" key="1">
    <source>
        <dbReference type="SAM" id="MobiDB-lite"/>
    </source>
</evidence>
<accession>A0A183SXV8</accession>
<proteinExistence type="predicted"/>
<dbReference type="OrthoDB" id="151490at2759"/>
<evidence type="ECO:0000313" key="4">
    <source>
        <dbReference type="WBParaSite" id="SSLN_0000940301-mRNA-1"/>
    </source>
</evidence>
<dbReference type="PANTHER" id="PTHR23082:SF0">
    <property type="entry name" value="GENERAL TRANSCRIPTION FACTOR 3C POLYPEPTIDE 3"/>
    <property type="match status" value="1"/>
</dbReference>
<dbReference type="PANTHER" id="PTHR23082">
    <property type="entry name" value="TRANSCRIPTION INITIATION FACTOR IIIC TFIIIC , POLYPEPTIDE 3-RELATED"/>
    <property type="match status" value="1"/>
</dbReference>
<dbReference type="SMART" id="SM00028">
    <property type="entry name" value="TPR"/>
    <property type="match status" value="2"/>
</dbReference>
<feature type="region of interest" description="Disordered" evidence="1">
    <location>
        <begin position="68"/>
        <end position="112"/>
    </location>
</feature>
<dbReference type="InterPro" id="IPR019734">
    <property type="entry name" value="TPR_rpt"/>
</dbReference>
<dbReference type="InterPro" id="IPR011990">
    <property type="entry name" value="TPR-like_helical_dom_sf"/>
</dbReference>
<feature type="compositionally biased region" description="Basic residues" evidence="1">
    <location>
        <begin position="81"/>
        <end position="90"/>
    </location>
</feature>
<dbReference type="WBParaSite" id="SSLN_0000940301-mRNA-1">
    <property type="protein sequence ID" value="SSLN_0000940301-mRNA-1"/>
    <property type="gene ID" value="SSLN_0000940301"/>
</dbReference>
<dbReference type="SUPFAM" id="SSF48452">
    <property type="entry name" value="TPR-like"/>
    <property type="match status" value="1"/>
</dbReference>
<dbReference type="Pfam" id="PF13181">
    <property type="entry name" value="TPR_8"/>
    <property type="match status" value="2"/>
</dbReference>
<evidence type="ECO:0000313" key="3">
    <source>
        <dbReference type="Proteomes" id="UP000275846"/>
    </source>
</evidence>
<gene>
    <name evidence="2" type="ORF">SSLN_LOCUS9056</name>
</gene>
<organism evidence="4">
    <name type="scientific">Schistocephalus solidus</name>
    <name type="common">Tapeworm</name>
    <dbReference type="NCBI Taxonomy" id="70667"/>
    <lineage>
        <taxon>Eukaryota</taxon>
        <taxon>Metazoa</taxon>
        <taxon>Spiralia</taxon>
        <taxon>Lophotrochozoa</taxon>
        <taxon>Platyhelminthes</taxon>
        <taxon>Cestoda</taxon>
        <taxon>Eucestoda</taxon>
        <taxon>Diphyllobothriidea</taxon>
        <taxon>Diphyllobothriidae</taxon>
        <taxon>Schistocephalus</taxon>
    </lineage>
</organism>
<keyword evidence="3" id="KW-1185">Reference proteome</keyword>
<dbReference type="EMBL" id="UYSU01035009">
    <property type="protein sequence ID" value="VDL95441.1"/>
    <property type="molecule type" value="Genomic_DNA"/>
</dbReference>
<dbReference type="Gene3D" id="1.25.40.10">
    <property type="entry name" value="Tetratricopeptide repeat domain"/>
    <property type="match status" value="1"/>
</dbReference>
<sequence>MAEATIRALTDKEPMTERTPAIEIIDLPPIPAISSTSTGTLDDEALYSKFLSGNMAFEDLMKELHMKTSAPLTAAKEEKPARRRGKRQKPRLPLASDFESEKEEAGGFQFEPPPDASAPFVVLADMYFRQGRREDSRENLLQATERNPKDGPTWMRLADFAEEDGDLKSAITFARNAIRVAPEDEDFRSRLMELLTASGKDKEALRVKLTALLTSKNPDIQRVYQEILDIAEVSSFV</sequence>
<reference evidence="4" key="1">
    <citation type="submission" date="2016-06" db="UniProtKB">
        <authorList>
            <consortium name="WormBaseParasite"/>
        </authorList>
    </citation>
    <scope>IDENTIFICATION</scope>
</reference>
<dbReference type="GO" id="GO:0006383">
    <property type="term" value="P:transcription by RNA polymerase III"/>
    <property type="evidence" value="ECO:0007669"/>
    <property type="project" value="InterPro"/>
</dbReference>
<dbReference type="STRING" id="70667.A0A183SXV8"/>